<gene>
    <name evidence="1" type="ORF">SAMN05216167_12169</name>
</gene>
<accession>A0A1I2E9M2</accession>
<sequence>MNKLITSNRQNSKPEFMLAVEYNVDSWLILYCGLIYYVSEVKPSGITMAAQTCIYLENGLSGTSRPPQSRVDYHAPPWTDTLALGGESRAYYQWLVRKYVLRHYRWTWGNVSFYPFQAFGLATT</sequence>
<evidence type="ECO:0000313" key="1">
    <source>
        <dbReference type="EMBL" id="SFE89296.1"/>
    </source>
</evidence>
<name>A0A1I2E9M2_9BACT</name>
<dbReference type="Proteomes" id="UP000198598">
    <property type="component" value="Unassembled WGS sequence"/>
</dbReference>
<organism evidence="1 2">
    <name type="scientific">Spirosoma endophyticum</name>
    <dbReference type="NCBI Taxonomy" id="662367"/>
    <lineage>
        <taxon>Bacteria</taxon>
        <taxon>Pseudomonadati</taxon>
        <taxon>Bacteroidota</taxon>
        <taxon>Cytophagia</taxon>
        <taxon>Cytophagales</taxon>
        <taxon>Cytophagaceae</taxon>
        <taxon>Spirosoma</taxon>
    </lineage>
</organism>
<keyword evidence="2" id="KW-1185">Reference proteome</keyword>
<protein>
    <submittedName>
        <fullName evidence="1">Uncharacterized protein</fullName>
    </submittedName>
</protein>
<reference evidence="1 2" key="1">
    <citation type="submission" date="2016-10" db="EMBL/GenBank/DDBJ databases">
        <authorList>
            <person name="de Groot N.N."/>
        </authorList>
    </citation>
    <scope>NUCLEOTIDE SEQUENCE [LARGE SCALE GENOMIC DNA]</scope>
    <source>
        <strain evidence="1 2">DSM 26130</strain>
    </source>
</reference>
<evidence type="ECO:0000313" key="2">
    <source>
        <dbReference type="Proteomes" id="UP000198598"/>
    </source>
</evidence>
<dbReference type="STRING" id="662367.SAMN05216167_12169"/>
<dbReference type="EMBL" id="FOLQ01000021">
    <property type="protein sequence ID" value="SFE89296.1"/>
    <property type="molecule type" value="Genomic_DNA"/>
</dbReference>
<proteinExistence type="predicted"/>
<dbReference type="AlphaFoldDB" id="A0A1I2E9M2"/>
<dbReference type="RefSeq" id="WP_093833167.1">
    <property type="nucleotide sequence ID" value="NZ_FOLQ01000021.1"/>
</dbReference>